<proteinExistence type="predicted"/>
<dbReference type="EMBL" id="JAUTBL010000002">
    <property type="protein sequence ID" value="MDQ1185456.1"/>
    <property type="molecule type" value="Genomic_DNA"/>
</dbReference>
<evidence type="ECO:0008006" key="3">
    <source>
        <dbReference type="Google" id="ProtNLM"/>
    </source>
</evidence>
<organism evidence="1 2">
    <name type="scientific">Agrobacterium larrymoorei</name>
    <dbReference type="NCBI Taxonomy" id="160699"/>
    <lineage>
        <taxon>Bacteria</taxon>
        <taxon>Pseudomonadati</taxon>
        <taxon>Pseudomonadota</taxon>
        <taxon>Alphaproteobacteria</taxon>
        <taxon>Hyphomicrobiales</taxon>
        <taxon>Rhizobiaceae</taxon>
        <taxon>Rhizobium/Agrobacterium group</taxon>
        <taxon>Agrobacterium</taxon>
    </lineage>
</organism>
<reference evidence="1 2" key="1">
    <citation type="submission" date="2023-07" db="EMBL/GenBank/DDBJ databases">
        <title>Functional and genomic diversity of the sorghum phyllosphere microbiome.</title>
        <authorList>
            <person name="Shade A."/>
        </authorList>
    </citation>
    <scope>NUCLEOTIDE SEQUENCE [LARGE SCALE GENOMIC DNA]</scope>
    <source>
        <strain evidence="1 2">SORGH_AS_1126</strain>
    </source>
</reference>
<evidence type="ECO:0000313" key="1">
    <source>
        <dbReference type="EMBL" id="MDQ1185456.1"/>
    </source>
</evidence>
<keyword evidence="2" id="KW-1185">Reference proteome</keyword>
<comment type="caution">
    <text evidence="1">The sequence shown here is derived from an EMBL/GenBank/DDBJ whole genome shotgun (WGS) entry which is preliminary data.</text>
</comment>
<name>A0ABU0UKH2_9HYPH</name>
<dbReference type="Proteomes" id="UP001224781">
    <property type="component" value="Unassembled WGS sequence"/>
</dbReference>
<evidence type="ECO:0000313" key="2">
    <source>
        <dbReference type="Proteomes" id="UP001224781"/>
    </source>
</evidence>
<accession>A0ABU0UKH2</accession>
<protein>
    <recommendedName>
        <fullName evidence="3">DUF2971 domain-containing protein</fullName>
    </recommendedName>
</protein>
<gene>
    <name evidence="1" type="ORF">QE408_002599</name>
</gene>
<dbReference type="RefSeq" id="WP_306931682.1">
    <property type="nucleotide sequence ID" value="NZ_JAUTBL010000002.1"/>
</dbReference>
<sequence length="118" mass="13766">MRLYYYTKLQYGLAAIRDKRIKISLYDSLNDPFDFLGLAIDYRSERRRLSKIKKELSASFGIVCLSETWKEPLMWGHYADSHRGICLGFEVEAGAYSASFIVKNVQDLRTSVEPRFRN</sequence>